<name>D7A7H7_ANCN5</name>
<dbReference type="KEGG" id="sno:Snov_1105"/>
<dbReference type="AlphaFoldDB" id="D7A7H7"/>
<sequence length="71" mass="7723">MKKVVIAVLGVAAVLVGFAALPFLTVADATTGTLYGPARPQGYQTCFMERRAVFTDGTPRMVRERRCVFAE</sequence>
<protein>
    <submittedName>
        <fullName evidence="1">Uncharacterized protein</fullName>
    </submittedName>
</protein>
<dbReference type="RefSeq" id="WP_013165930.1">
    <property type="nucleotide sequence ID" value="NC_014217.1"/>
</dbReference>
<organism evidence="1 2">
    <name type="scientific">Ancylobacter novellus (strain ATCC 8093 / DSM 506 / JCM 20403 / CCM 1077 / IAM 12100 / NBRC 12443 / NCIMB 10456)</name>
    <name type="common">Starkeya novella</name>
    <dbReference type="NCBI Taxonomy" id="639283"/>
    <lineage>
        <taxon>Bacteria</taxon>
        <taxon>Pseudomonadati</taxon>
        <taxon>Pseudomonadota</taxon>
        <taxon>Alphaproteobacteria</taxon>
        <taxon>Hyphomicrobiales</taxon>
        <taxon>Xanthobacteraceae</taxon>
        <taxon>Ancylobacter</taxon>
    </lineage>
</organism>
<gene>
    <name evidence="1" type="ordered locus">Snov_1105</name>
</gene>
<dbReference type="HOGENOM" id="CLU_2738087_0_0_5"/>
<evidence type="ECO:0000313" key="2">
    <source>
        <dbReference type="Proteomes" id="UP000006633"/>
    </source>
</evidence>
<dbReference type="STRING" id="639283.Snov_1105"/>
<accession>D7A7H7</accession>
<dbReference type="eggNOG" id="ENOG50315BH">
    <property type="taxonomic scope" value="Bacteria"/>
</dbReference>
<proteinExistence type="predicted"/>
<dbReference type="EMBL" id="CP002026">
    <property type="protein sequence ID" value="ADH88425.1"/>
    <property type="molecule type" value="Genomic_DNA"/>
</dbReference>
<dbReference type="OrthoDB" id="8454793at2"/>
<dbReference type="Proteomes" id="UP000006633">
    <property type="component" value="Chromosome"/>
</dbReference>
<reference evidence="1 2" key="1">
    <citation type="journal article" date="2012" name="Stand. Genomic Sci.">
        <title>Complete genome sequence of the facultatively chemolithoautotrophic and methylotrophic alpha Proteobacterium Starkeya novella type strain (ATCC 8093(T)).</title>
        <authorList>
            <person name="Kappler U."/>
            <person name="Davenport K."/>
            <person name="Beatson S."/>
            <person name="Lucas S."/>
            <person name="Lapidus A."/>
            <person name="Copeland A."/>
            <person name="Berry K.W."/>
            <person name="Glavina Del Rio T."/>
            <person name="Hammon N."/>
            <person name="Dalin E."/>
            <person name="Tice H."/>
            <person name="Pitluck S."/>
            <person name="Richardson P."/>
            <person name="Bruce D."/>
            <person name="Goodwin L.A."/>
            <person name="Han C."/>
            <person name="Tapia R."/>
            <person name="Detter J.C."/>
            <person name="Chang Y.J."/>
            <person name="Jeffries C.D."/>
            <person name="Land M."/>
            <person name="Hauser L."/>
            <person name="Kyrpides N.C."/>
            <person name="Goker M."/>
            <person name="Ivanova N."/>
            <person name="Klenk H.P."/>
            <person name="Woyke T."/>
        </authorList>
    </citation>
    <scope>NUCLEOTIDE SEQUENCE [LARGE SCALE GENOMIC DNA]</scope>
    <source>
        <strain evidence="2">ATCC 8093 / DSM 506 / JCM 20403 / CCM 1077 / IAM 12100 / NBRC 12443 / NCIMB 10456</strain>
    </source>
</reference>
<evidence type="ECO:0000313" key="1">
    <source>
        <dbReference type="EMBL" id="ADH88425.1"/>
    </source>
</evidence>
<keyword evidence="2" id="KW-1185">Reference proteome</keyword>